<name>A0A0F9L398_9ZZZZ</name>
<organism evidence="1">
    <name type="scientific">marine sediment metagenome</name>
    <dbReference type="NCBI Taxonomy" id="412755"/>
    <lineage>
        <taxon>unclassified sequences</taxon>
        <taxon>metagenomes</taxon>
        <taxon>ecological metagenomes</taxon>
    </lineage>
</organism>
<dbReference type="EMBL" id="LAZR01007996">
    <property type="protein sequence ID" value="KKM81596.1"/>
    <property type="molecule type" value="Genomic_DNA"/>
</dbReference>
<proteinExistence type="predicted"/>
<accession>A0A0F9L398</accession>
<comment type="caution">
    <text evidence="1">The sequence shown here is derived from an EMBL/GenBank/DDBJ whole genome shotgun (WGS) entry which is preliminary data.</text>
</comment>
<gene>
    <name evidence="1" type="ORF">LCGC14_1328190</name>
</gene>
<sequence>MWRVIQIVCYVAAPLLYGLAVEYAFERLRRRRASRRGGEVGMTE</sequence>
<evidence type="ECO:0000313" key="1">
    <source>
        <dbReference type="EMBL" id="KKM81596.1"/>
    </source>
</evidence>
<reference evidence="1" key="1">
    <citation type="journal article" date="2015" name="Nature">
        <title>Complex archaea that bridge the gap between prokaryotes and eukaryotes.</title>
        <authorList>
            <person name="Spang A."/>
            <person name="Saw J.H."/>
            <person name="Jorgensen S.L."/>
            <person name="Zaremba-Niedzwiedzka K."/>
            <person name="Martijn J."/>
            <person name="Lind A.E."/>
            <person name="van Eijk R."/>
            <person name="Schleper C."/>
            <person name="Guy L."/>
            <person name="Ettema T.J."/>
        </authorList>
    </citation>
    <scope>NUCLEOTIDE SEQUENCE</scope>
</reference>
<protein>
    <submittedName>
        <fullName evidence="1">Uncharacterized protein</fullName>
    </submittedName>
</protein>
<dbReference type="AlphaFoldDB" id="A0A0F9L398"/>